<dbReference type="NCBIfam" id="TIGR03421">
    <property type="entry name" value="FeS_CyaY"/>
    <property type="match status" value="1"/>
</dbReference>
<evidence type="ECO:0000256" key="12">
    <source>
        <dbReference type="ARBA" id="ARBA00047990"/>
    </source>
</evidence>
<dbReference type="FunFam" id="3.30.920.10:FF:000004">
    <property type="entry name" value="Mitochondrial chaperone Frataxin"/>
    <property type="match status" value="1"/>
</dbReference>
<dbReference type="Proteomes" id="UP000504637">
    <property type="component" value="Unplaced"/>
</dbReference>
<dbReference type="EC" id="1.16.3.1" evidence="3"/>
<dbReference type="GO" id="GO:0034986">
    <property type="term" value="F:iron chaperone activity"/>
    <property type="evidence" value="ECO:0007669"/>
    <property type="project" value="TreeGrafter"/>
</dbReference>
<dbReference type="SMART" id="SM01219">
    <property type="entry name" value="Frataxin_Cyay"/>
    <property type="match status" value="1"/>
</dbReference>
<evidence type="ECO:0000256" key="7">
    <source>
        <dbReference type="ARBA" id="ARBA00022946"/>
    </source>
</evidence>
<evidence type="ECO:0000313" key="15">
    <source>
        <dbReference type="RefSeq" id="XP_033457918.1"/>
    </source>
</evidence>
<dbReference type="GO" id="GO:0004322">
    <property type="term" value="F:ferroxidase activity"/>
    <property type="evidence" value="ECO:0007669"/>
    <property type="project" value="UniProtKB-EC"/>
</dbReference>
<keyword evidence="5" id="KW-0813">Transport</keyword>
<dbReference type="GO" id="GO:0005739">
    <property type="term" value="C:mitochondrion"/>
    <property type="evidence" value="ECO:0007669"/>
    <property type="project" value="UniProtKB-SubCell"/>
</dbReference>
<dbReference type="InterPro" id="IPR002908">
    <property type="entry name" value="Frataxin/CyaY"/>
</dbReference>
<evidence type="ECO:0000256" key="3">
    <source>
        <dbReference type="ARBA" id="ARBA00013107"/>
    </source>
</evidence>
<reference evidence="15" key="2">
    <citation type="submission" date="2020-04" db="EMBL/GenBank/DDBJ databases">
        <authorList>
            <consortium name="NCBI Genome Project"/>
        </authorList>
    </citation>
    <scope>NUCLEOTIDE SEQUENCE</scope>
    <source>
        <strain evidence="15">CBS 342.82</strain>
    </source>
</reference>
<dbReference type="GO" id="GO:0006879">
    <property type="term" value="P:intracellular iron ion homeostasis"/>
    <property type="evidence" value="ECO:0007669"/>
    <property type="project" value="UniProtKB-KW"/>
</dbReference>
<dbReference type="SUPFAM" id="SSF55387">
    <property type="entry name" value="Frataxin/Nqo15-like"/>
    <property type="match status" value="1"/>
</dbReference>
<dbReference type="PANTHER" id="PTHR16821:SF2">
    <property type="entry name" value="FRATAXIN, MITOCHONDRIAL"/>
    <property type="match status" value="1"/>
</dbReference>
<accession>A0A6J3M1T0</accession>
<protein>
    <recommendedName>
        <fullName evidence="3">ferroxidase</fullName>
        <ecNumber evidence="3">1.16.3.1</ecNumber>
    </recommendedName>
</protein>
<sequence>MPETDEPQPPKEVASEPIPAQATEVTDDEYHELSEDYLNAVYEKAEELAESREDVEVDYSAGVLTISCPPNGTYVINKQPPNKQIWLSSPVSGPKRYDYVLEGEGQNEKEGGGTGEWIYLRDGTNMTELLTKELGLVIVSHEAEMKQSVDPKE</sequence>
<evidence type="ECO:0000256" key="9">
    <source>
        <dbReference type="ARBA" id="ARBA00023004"/>
    </source>
</evidence>
<name>A0A6J3M1T0_9PEZI</name>
<keyword evidence="9" id="KW-0408">Iron</keyword>
<keyword evidence="8" id="KW-0560">Oxidoreductase</keyword>
<comment type="catalytic activity">
    <reaction evidence="12">
        <text>4 Fe(2+) + O2 + 4 H(+) = 4 Fe(3+) + 2 H2O</text>
        <dbReference type="Rhea" id="RHEA:11148"/>
        <dbReference type="ChEBI" id="CHEBI:15377"/>
        <dbReference type="ChEBI" id="CHEBI:15378"/>
        <dbReference type="ChEBI" id="CHEBI:15379"/>
        <dbReference type="ChEBI" id="CHEBI:29033"/>
        <dbReference type="ChEBI" id="CHEBI:29034"/>
        <dbReference type="EC" id="1.16.3.1"/>
    </reaction>
</comment>
<evidence type="ECO:0000256" key="8">
    <source>
        <dbReference type="ARBA" id="ARBA00023002"/>
    </source>
</evidence>
<keyword evidence="4" id="KW-0409">Iron storage</keyword>
<dbReference type="Gene3D" id="3.30.920.10">
    <property type="entry name" value="Frataxin/CyaY"/>
    <property type="match status" value="1"/>
</dbReference>
<dbReference type="PROSITE" id="PS01344">
    <property type="entry name" value="FRATAXIN_1"/>
    <property type="match status" value="1"/>
</dbReference>
<evidence type="ECO:0000256" key="13">
    <source>
        <dbReference type="SAM" id="MobiDB-lite"/>
    </source>
</evidence>
<evidence type="ECO:0000256" key="2">
    <source>
        <dbReference type="ARBA" id="ARBA00008183"/>
    </source>
</evidence>
<dbReference type="PROSITE" id="PS50810">
    <property type="entry name" value="FRATAXIN_2"/>
    <property type="match status" value="1"/>
</dbReference>
<dbReference type="GO" id="GO:0051537">
    <property type="term" value="F:2 iron, 2 sulfur cluster binding"/>
    <property type="evidence" value="ECO:0007669"/>
    <property type="project" value="TreeGrafter"/>
</dbReference>
<evidence type="ECO:0000313" key="14">
    <source>
        <dbReference type="Proteomes" id="UP000504637"/>
    </source>
</evidence>
<keyword evidence="11" id="KW-0496">Mitochondrion</keyword>
<keyword evidence="14" id="KW-1185">Reference proteome</keyword>
<comment type="subcellular location">
    <subcellularLocation>
        <location evidence="1">Mitochondrion</location>
    </subcellularLocation>
</comment>
<reference evidence="15" key="1">
    <citation type="submission" date="2020-01" db="EMBL/GenBank/DDBJ databases">
        <authorList>
            <consortium name="DOE Joint Genome Institute"/>
            <person name="Haridas S."/>
            <person name="Albert R."/>
            <person name="Binder M."/>
            <person name="Bloem J."/>
            <person name="Labutti K."/>
            <person name="Salamov A."/>
            <person name="Andreopoulos B."/>
            <person name="Baker S.E."/>
            <person name="Barry K."/>
            <person name="Bills G."/>
            <person name="Bluhm B.H."/>
            <person name="Cannon C."/>
            <person name="Castanera R."/>
            <person name="Culley D.E."/>
            <person name="Daum C."/>
            <person name="Ezra D."/>
            <person name="Gonzalez J.B."/>
            <person name="Henrissat B."/>
            <person name="Kuo A."/>
            <person name="Liang C."/>
            <person name="Lipzen A."/>
            <person name="Lutzoni F."/>
            <person name="Magnuson J."/>
            <person name="Mondo S."/>
            <person name="Nolan M."/>
            <person name="Ohm R."/>
            <person name="Pangilinan J."/>
            <person name="Park H.-J."/>
            <person name="Ramirez L."/>
            <person name="Alfaro M."/>
            <person name="Sun H."/>
            <person name="Tritt A."/>
            <person name="Yoshinaga Y."/>
            <person name="Zwiers L.-H."/>
            <person name="Turgeon B.G."/>
            <person name="Goodwin S.B."/>
            <person name="Spatafora J.W."/>
            <person name="Crous P.W."/>
            <person name="Grigoriev I.V."/>
        </authorList>
    </citation>
    <scope>NUCLEOTIDE SEQUENCE</scope>
    <source>
        <strain evidence="15">CBS 342.82</strain>
    </source>
</reference>
<organism evidence="15">
    <name type="scientific">Dissoconium aciculare CBS 342.82</name>
    <dbReference type="NCBI Taxonomy" id="1314786"/>
    <lineage>
        <taxon>Eukaryota</taxon>
        <taxon>Fungi</taxon>
        <taxon>Dikarya</taxon>
        <taxon>Ascomycota</taxon>
        <taxon>Pezizomycotina</taxon>
        <taxon>Dothideomycetes</taxon>
        <taxon>Dothideomycetidae</taxon>
        <taxon>Mycosphaerellales</taxon>
        <taxon>Dissoconiaceae</taxon>
        <taxon>Dissoconium</taxon>
    </lineage>
</organism>
<keyword evidence="7" id="KW-0809">Transit peptide</keyword>
<dbReference type="PANTHER" id="PTHR16821">
    <property type="entry name" value="FRATAXIN"/>
    <property type="match status" value="1"/>
</dbReference>
<dbReference type="OrthoDB" id="1897642at2759"/>
<evidence type="ECO:0000256" key="10">
    <source>
        <dbReference type="ARBA" id="ARBA00023065"/>
    </source>
</evidence>
<keyword evidence="10" id="KW-0406">Ion transport</keyword>
<dbReference type="Pfam" id="PF01491">
    <property type="entry name" value="Frataxin_Cyay"/>
    <property type="match status" value="1"/>
</dbReference>
<dbReference type="InterPro" id="IPR017789">
    <property type="entry name" value="Frataxin"/>
</dbReference>
<evidence type="ECO:0000256" key="11">
    <source>
        <dbReference type="ARBA" id="ARBA00023128"/>
    </source>
</evidence>
<dbReference type="GO" id="GO:0006826">
    <property type="term" value="P:iron ion transport"/>
    <property type="evidence" value="ECO:0007669"/>
    <property type="project" value="UniProtKB-KW"/>
</dbReference>
<dbReference type="GeneID" id="54364328"/>
<dbReference type="GO" id="GO:0016226">
    <property type="term" value="P:iron-sulfur cluster assembly"/>
    <property type="evidence" value="ECO:0007669"/>
    <property type="project" value="InterPro"/>
</dbReference>
<reference evidence="15" key="3">
    <citation type="submission" date="2025-08" db="UniProtKB">
        <authorList>
            <consortium name="RefSeq"/>
        </authorList>
    </citation>
    <scope>IDENTIFICATION</scope>
    <source>
        <strain evidence="15">CBS 342.82</strain>
    </source>
</reference>
<evidence type="ECO:0000256" key="5">
    <source>
        <dbReference type="ARBA" id="ARBA00022448"/>
    </source>
</evidence>
<gene>
    <name evidence="15" type="ORF">K489DRAFT_389669</name>
</gene>
<feature type="region of interest" description="Disordered" evidence="13">
    <location>
        <begin position="1"/>
        <end position="29"/>
    </location>
</feature>
<evidence type="ECO:0000256" key="6">
    <source>
        <dbReference type="ARBA" id="ARBA00022496"/>
    </source>
</evidence>
<comment type="similarity">
    <text evidence="2">Belongs to the frataxin family.</text>
</comment>
<dbReference type="RefSeq" id="XP_033457918.1">
    <property type="nucleotide sequence ID" value="XM_033606528.1"/>
</dbReference>
<dbReference type="GO" id="GO:0008198">
    <property type="term" value="F:ferrous iron binding"/>
    <property type="evidence" value="ECO:0007669"/>
    <property type="project" value="TreeGrafter"/>
</dbReference>
<dbReference type="InterPro" id="IPR036524">
    <property type="entry name" value="Frataxin/CyaY_sf"/>
</dbReference>
<dbReference type="InterPro" id="IPR020895">
    <property type="entry name" value="Frataxin_CS"/>
</dbReference>
<dbReference type="NCBIfam" id="TIGR03422">
    <property type="entry name" value="mito_frataxin"/>
    <property type="match status" value="1"/>
</dbReference>
<proteinExistence type="inferred from homology"/>
<dbReference type="AlphaFoldDB" id="A0A6J3M1T0"/>
<evidence type="ECO:0000256" key="4">
    <source>
        <dbReference type="ARBA" id="ARBA00022434"/>
    </source>
</evidence>
<evidence type="ECO:0000256" key="1">
    <source>
        <dbReference type="ARBA" id="ARBA00004173"/>
    </source>
</evidence>
<dbReference type="GO" id="GO:0008199">
    <property type="term" value="F:ferric iron binding"/>
    <property type="evidence" value="ECO:0007669"/>
    <property type="project" value="InterPro"/>
</dbReference>
<keyword evidence="6" id="KW-0410">Iron transport</keyword>